<evidence type="ECO:0000256" key="1">
    <source>
        <dbReference type="SAM" id="MobiDB-lite"/>
    </source>
</evidence>
<accession>M3A7P8</accession>
<reference evidence="3 4" key="1">
    <citation type="journal article" date="2012" name="PLoS Pathog.">
        <title>Diverse lifestyles and strategies of plant pathogenesis encoded in the genomes of eighteen Dothideomycetes fungi.</title>
        <authorList>
            <person name="Ohm R.A."/>
            <person name="Feau N."/>
            <person name="Henrissat B."/>
            <person name="Schoch C.L."/>
            <person name="Horwitz B.A."/>
            <person name="Barry K.W."/>
            <person name="Condon B.J."/>
            <person name="Copeland A.C."/>
            <person name="Dhillon B."/>
            <person name="Glaser F."/>
            <person name="Hesse C.N."/>
            <person name="Kosti I."/>
            <person name="LaButti K."/>
            <person name="Lindquist E.A."/>
            <person name="Lucas S."/>
            <person name="Salamov A.A."/>
            <person name="Bradshaw R.E."/>
            <person name="Ciuffetti L."/>
            <person name="Hamelin R.C."/>
            <person name="Kema G.H.J."/>
            <person name="Lawrence C."/>
            <person name="Scott J.A."/>
            <person name="Spatafora J.W."/>
            <person name="Turgeon B.G."/>
            <person name="de Wit P.J.G.M."/>
            <person name="Zhong S."/>
            <person name="Goodwin S.B."/>
            <person name="Grigoriev I.V."/>
        </authorList>
    </citation>
    <scope>NUCLEOTIDE SEQUENCE [LARGE SCALE GENOMIC DNA]</scope>
    <source>
        <strain evidence="3 4">CIRAD86</strain>
    </source>
</reference>
<feature type="signal peptide" evidence="2">
    <location>
        <begin position="1"/>
        <end position="21"/>
    </location>
</feature>
<dbReference type="RefSeq" id="XP_007924151.1">
    <property type="nucleotide sequence ID" value="XM_007925960.1"/>
</dbReference>
<evidence type="ECO:0000313" key="3">
    <source>
        <dbReference type="EMBL" id="EME87104.1"/>
    </source>
</evidence>
<keyword evidence="2" id="KW-0732">Signal</keyword>
<feature type="region of interest" description="Disordered" evidence="1">
    <location>
        <begin position="122"/>
        <end position="141"/>
    </location>
</feature>
<dbReference type="Proteomes" id="UP000016932">
    <property type="component" value="Unassembled WGS sequence"/>
</dbReference>
<organism evidence="3 4">
    <name type="scientific">Pseudocercospora fijiensis (strain CIRAD86)</name>
    <name type="common">Black leaf streak disease fungus</name>
    <name type="synonym">Mycosphaerella fijiensis</name>
    <dbReference type="NCBI Taxonomy" id="383855"/>
    <lineage>
        <taxon>Eukaryota</taxon>
        <taxon>Fungi</taxon>
        <taxon>Dikarya</taxon>
        <taxon>Ascomycota</taxon>
        <taxon>Pezizomycotina</taxon>
        <taxon>Dothideomycetes</taxon>
        <taxon>Dothideomycetidae</taxon>
        <taxon>Mycosphaerellales</taxon>
        <taxon>Mycosphaerellaceae</taxon>
        <taxon>Pseudocercospora</taxon>
    </lineage>
</organism>
<sequence length="242" mass="28358">MFLPVLLLFLFLELRPYIYRALERLMPKGNYVGFSQSNNRIPKSGESRVAHTKADIDRETLTLELENNLTIERNLIGKSHEEDWRCRANGDERFSDKNGGGASFHTHGIFRTVEHSRYNTNRDRIGCSKQPITSVPNTMPMDPEEVERRLAAPPRRRINLETASWSDPTSWTDPNDIDNNCPECGYPKNPCLCNMDMSQPIFKQGLSKEDFNELWISKFQTHLSHWPRNIQSHESRYWWFER</sequence>
<dbReference type="AlphaFoldDB" id="M3A7P8"/>
<keyword evidence="4" id="KW-1185">Reference proteome</keyword>
<evidence type="ECO:0000313" key="4">
    <source>
        <dbReference type="Proteomes" id="UP000016932"/>
    </source>
</evidence>
<protein>
    <submittedName>
        <fullName evidence="3">Uncharacterized protein</fullName>
    </submittedName>
</protein>
<dbReference type="VEuPathDB" id="FungiDB:MYCFIDRAFT_172770"/>
<gene>
    <name evidence="3" type="ORF">MYCFIDRAFT_172770</name>
</gene>
<name>M3A7P8_PSEFD</name>
<feature type="chain" id="PRO_5004031422" evidence="2">
    <location>
        <begin position="22"/>
        <end position="242"/>
    </location>
</feature>
<dbReference type="KEGG" id="pfj:MYCFIDRAFT_172770"/>
<evidence type="ECO:0000256" key="2">
    <source>
        <dbReference type="SAM" id="SignalP"/>
    </source>
</evidence>
<dbReference type="HOGENOM" id="CLU_1147614_0_0_1"/>
<dbReference type="GeneID" id="19332858"/>
<proteinExistence type="predicted"/>
<dbReference type="EMBL" id="KB446556">
    <property type="protein sequence ID" value="EME87104.1"/>
    <property type="molecule type" value="Genomic_DNA"/>
</dbReference>